<dbReference type="RefSeq" id="WP_283427328.1">
    <property type="nucleotide sequence ID" value="NZ_FXTY01000008.1"/>
</dbReference>
<accession>A0ABY1PED1</accession>
<feature type="domain" description="YcaO" evidence="1">
    <location>
        <begin position="124"/>
        <end position="316"/>
    </location>
</feature>
<name>A0ABY1PED1_9RHOB</name>
<protein>
    <submittedName>
        <fullName evidence="2">YcaO-like family protein</fullName>
    </submittedName>
</protein>
<sequence>MCDMKLQEKSLTDKLFKAVELGLVSRPHMLPLPDATPFKAAICTVSLPPACLPPESRFGLRVSSGTGPETETASFKALCEGAERYSIQYSTNMPSDLNPIVWTGRDSAAEATCDLTIGSPTKRTRTSRGSATGVTIEDACQRAILECIESELVSPNGQLRGDFQKISETAISRLQLHIDFLSSQARKVEIHLLELNGLFAFCAVCSDLNGSRPTLGSAVSHDYEDGARRAVEESTLLWRNMIELERSGVVVADLPENDRVCLEIYRGLQNTPSTFDPLPRVAKLAEPIEVLRVISGKNVKVFDLTSRELKIPVAKVHLMN</sequence>
<dbReference type="InterPro" id="IPR003776">
    <property type="entry name" value="YcaO-like_dom"/>
</dbReference>
<reference evidence="2 3" key="1">
    <citation type="submission" date="2017-05" db="EMBL/GenBank/DDBJ databases">
        <authorList>
            <person name="Varghese N."/>
            <person name="Submissions S."/>
        </authorList>
    </citation>
    <scope>NUCLEOTIDE SEQUENCE [LARGE SCALE GENOMIC DNA]</scope>
    <source>
        <strain evidence="2 3">DSM 29734</strain>
    </source>
</reference>
<comment type="caution">
    <text evidence="2">The sequence shown here is derived from an EMBL/GenBank/DDBJ whole genome shotgun (WGS) entry which is preliminary data.</text>
</comment>
<dbReference type="EMBL" id="FXTY01000008">
    <property type="protein sequence ID" value="SMP31616.1"/>
    <property type="molecule type" value="Genomic_DNA"/>
</dbReference>
<evidence type="ECO:0000313" key="2">
    <source>
        <dbReference type="EMBL" id="SMP31616.1"/>
    </source>
</evidence>
<keyword evidence="3" id="KW-1185">Reference proteome</keyword>
<evidence type="ECO:0000313" key="3">
    <source>
        <dbReference type="Proteomes" id="UP001157961"/>
    </source>
</evidence>
<dbReference type="Pfam" id="PF02624">
    <property type="entry name" value="YcaO"/>
    <property type="match status" value="1"/>
</dbReference>
<dbReference type="Proteomes" id="UP001157961">
    <property type="component" value="Unassembled WGS sequence"/>
</dbReference>
<organism evidence="2 3">
    <name type="scientific">Shimia sagamensis</name>
    <dbReference type="NCBI Taxonomy" id="1566352"/>
    <lineage>
        <taxon>Bacteria</taxon>
        <taxon>Pseudomonadati</taxon>
        <taxon>Pseudomonadota</taxon>
        <taxon>Alphaproteobacteria</taxon>
        <taxon>Rhodobacterales</taxon>
        <taxon>Roseobacteraceae</taxon>
    </lineage>
</organism>
<evidence type="ECO:0000259" key="1">
    <source>
        <dbReference type="Pfam" id="PF02624"/>
    </source>
</evidence>
<gene>
    <name evidence="2" type="ORF">SAMN06265373_10819</name>
</gene>
<proteinExistence type="predicted"/>